<keyword evidence="1" id="KW-0167">Capsid protein</keyword>
<keyword evidence="2" id="KW-1185">Reference proteome</keyword>
<dbReference type="PANTHER" id="PTHR39179">
    <property type="entry name" value="SPORE COAT PROTEIN I"/>
    <property type="match status" value="1"/>
</dbReference>
<gene>
    <name evidence="1" type="ORF">SAMN02745158_02216</name>
</gene>
<evidence type="ECO:0000313" key="2">
    <source>
        <dbReference type="Proteomes" id="UP000184245"/>
    </source>
</evidence>
<sequence>MYDRGLSILEQYDLTATNTYRGRGSLICNTQQGLVLIKEFQGSAKKLVQQEVLQRQLEAGELLIDTVYANQEGQLVSFDKDNIPYYLRRWYEGRECDTKAKEDILRSIKALASLHKIMHMPVEENYVKESLLQEYGRHNAELRKIQKFIRSKRQKNRFELRYLESVGWYLAQGEEVIRQLIASDYDTLRKDAMSRGDICHGEFNQHNVLFVNQKIAVTNFDKWNYDIQTADLYQFMRKILEKHNWDKELGKQMLEEYNKERPLSGMELDNLRLRFAYPEKFWKLANYYYNHKKAWVSQKSEEKLDTLIAQKGVWLGFLEEMCKMRGKN</sequence>
<keyword evidence="1" id="KW-0946">Virion</keyword>
<dbReference type="Proteomes" id="UP000184245">
    <property type="component" value="Unassembled WGS sequence"/>
</dbReference>
<dbReference type="PANTHER" id="PTHR39179:SF3">
    <property type="entry name" value="COTS-RELATED PROTEIN"/>
    <property type="match status" value="1"/>
</dbReference>
<dbReference type="STRING" id="1122155.SAMN02745158_02216"/>
<dbReference type="InterPro" id="IPR047175">
    <property type="entry name" value="CotS-like"/>
</dbReference>
<dbReference type="InterPro" id="IPR011009">
    <property type="entry name" value="Kinase-like_dom_sf"/>
</dbReference>
<dbReference type="Gene3D" id="3.90.1200.10">
    <property type="match status" value="1"/>
</dbReference>
<dbReference type="SUPFAM" id="SSF56112">
    <property type="entry name" value="Protein kinase-like (PK-like)"/>
    <property type="match status" value="1"/>
</dbReference>
<name>A0A1M4Y2M3_9CLOT</name>
<dbReference type="RefSeq" id="WP_072851673.1">
    <property type="nucleotide sequence ID" value="NZ_FQVI01000010.1"/>
</dbReference>
<reference evidence="1 2" key="1">
    <citation type="submission" date="2016-11" db="EMBL/GenBank/DDBJ databases">
        <authorList>
            <person name="Jaros S."/>
            <person name="Januszkiewicz K."/>
            <person name="Wedrychowicz H."/>
        </authorList>
    </citation>
    <scope>NUCLEOTIDE SEQUENCE [LARGE SCALE GENOMIC DNA]</scope>
    <source>
        <strain evidence="1 2">DSM 17459</strain>
    </source>
</reference>
<dbReference type="AlphaFoldDB" id="A0A1M4Y2M3"/>
<dbReference type="EMBL" id="FQVI01000010">
    <property type="protein sequence ID" value="SHE99955.1"/>
    <property type="molecule type" value="Genomic_DNA"/>
</dbReference>
<protein>
    <submittedName>
        <fullName evidence="1">Spore coat protein, CotS family</fullName>
    </submittedName>
</protein>
<accession>A0A1M4Y2M3</accession>
<proteinExistence type="predicted"/>
<dbReference type="GO" id="GO:0042601">
    <property type="term" value="C:endospore-forming forespore"/>
    <property type="evidence" value="ECO:0007669"/>
    <property type="project" value="TreeGrafter"/>
</dbReference>
<organism evidence="1 2">
    <name type="scientific">Lactonifactor longoviformis DSM 17459</name>
    <dbReference type="NCBI Taxonomy" id="1122155"/>
    <lineage>
        <taxon>Bacteria</taxon>
        <taxon>Bacillati</taxon>
        <taxon>Bacillota</taxon>
        <taxon>Clostridia</taxon>
        <taxon>Eubacteriales</taxon>
        <taxon>Clostridiaceae</taxon>
        <taxon>Lactonifactor</taxon>
    </lineage>
</organism>
<dbReference type="OrthoDB" id="9771902at2"/>
<evidence type="ECO:0000313" key="1">
    <source>
        <dbReference type="EMBL" id="SHE99955.1"/>
    </source>
</evidence>